<name>A0AAV9HGG4_9PEZI</name>
<accession>A0AAV9HGG4</accession>
<evidence type="ECO:0000313" key="3">
    <source>
        <dbReference type="Proteomes" id="UP001321749"/>
    </source>
</evidence>
<sequence length="73" mass="8645">MRGPLHFFLFFYFLLLGDRRMQILLLLLLLLLLLHGFDDVKAKPTGVSKFEWNIKLLTRNGVYVLIYFSVLDK</sequence>
<dbReference type="AlphaFoldDB" id="A0AAV9HGG4"/>
<evidence type="ECO:0000256" key="1">
    <source>
        <dbReference type="SAM" id="SignalP"/>
    </source>
</evidence>
<keyword evidence="3" id="KW-1185">Reference proteome</keyword>
<reference evidence="2" key="2">
    <citation type="submission" date="2023-06" db="EMBL/GenBank/DDBJ databases">
        <authorList>
            <consortium name="Lawrence Berkeley National Laboratory"/>
            <person name="Mondo S.J."/>
            <person name="Hensen N."/>
            <person name="Bonometti L."/>
            <person name="Westerberg I."/>
            <person name="Brannstrom I.O."/>
            <person name="Guillou S."/>
            <person name="Cros-Aarteil S."/>
            <person name="Calhoun S."/>
            <person name="Haridas S."/>
            <person name="Kuo A."/>
            <person name="Pangilinan J."/>
            <person name="Riley R."/>
            <person name="Labutti K."/>
            <person name="Andreopoulos B."/>
            <person name="Lipzen A."/>
            <person name="Chen C."/>
            <person name="Yanf M."/>
            <person name="Daum C."/>
            <person name="Ng V."/>
            <person name="Clum A."/>
            <person name="Steindorff A."/>
            <person name="Ohm R."/>
            <person name="Martin F."/>
            <person name="Silar P."/>
            <person name="Natvig D."/>
            <person name="Lalanne C."/>
            <person name="Gautier V."/>
            <person name="Ament-Velasquez S.L."/>
            <person name="Kruys A."/>
            <person name="Hutchinson M.I."/>
            <person name="Powell A.J."/>
            <person name="Barry K."/>
            <person name="Miller A.N."/>
            <person name="Grigoriev I.V."/>
            <person name="Debuchy R."/>
            <person name="Gladieux P."/>
            <person name="Thoren M.H."/>
            <person name="Johannesson H."/>
        </authorList>
    </citation>
    <scope>NUCLEOTIDE SEQUENCE</scope>
    <source>
        <strain evidence="2">PSN324</strain>
    </source>
</reference>
<dbReference type="EMBL" id="MU865049">
    <property type="protein sequence ID" value="KAK4459016.1"/>
    <property type="molecule type" value="Genomic_DNA"/>
</dbReference>
<feature type="signal peptide" evidence="1">
    <location>
        <begin position="1"/>
        <end position="42"/>
    </location>
</feature>
<dbReference type="Proteomes" id="UP001321749">
    <property type="component" value="Unassembled WGS sequence"/>
</dbReference>
<keyword evidence="1" id="KW-0732">Signal</keyword>
<protein>
    <submittedName>
        <fullName evidence="2">Uncharacterized protein</fullName>
    </submittedName>
</protein>
<proteinExistence type="predicted"/>
<organism evidence="2 3">
    <name type="scientific">Cladorrhinum samala</name>
    <dbReference type="NCBI Taxonomy" id="585594"/>
    <lineage>
        <taxon>Eukaryota</taxon>
        <taxon>Fungi</taxon>
        <taxon>Dikarya</taxon>
        <taxon>Ascomycota</taxon>
        <taxon>Pezizomycotina</taxon>
        <taxon>Sordariomycetes</taxon>
        <taxon>Sordariomycetidae</taxon>
        <taxon>Sordariales</taxon>
        <taxon>Podosporaceae</taxon>
        <taxon>Cladorrhinum</taxon>
    </lineage>
</organism>
<reference evidence="2" key="1">
    <citation type="journal article" date="2023" name="Mol. Phylogenet. Evol.">
        <title>Genome-scale phylogeny and comparative genomics of the fungal order Sordariales.</title>
        <authorList>
            <person name="Hensen N."/>
            <person name="Bonometti L."/>
            <person name="Westerberg I."/>
            <person name="Brannstrom I.O."/>
            <person name="Guillou S."/>
            <person name="Cros-Aarteil S."/>
            <person name="Calhoun S."/>
            <person name="Haridas S."/>
            <person name="Kuo A."/>
            <person name="Mondo S."/>
            <person name="Pangilinan J."/>
            <person name="Riley R."/>
            <person name="LaButti K."/>
            <person name="Andreopoulos B."/>
            <person name="Lipzen A."/>
            <person name="Chen C."/>
            <person name="Yan M."/>
            <person name="Daum C."/>
            <person name="Ng V."/>
            <person name="Clum A."/>
            <person name="Steindorff A."/>
            <person name="Ohm R.A."/>
            <person name="Martin F."/>
            <person name="Silar P."/>
            <person name="Natvig D.O."/>
            <person name="Lalanne C."/>
            <person name="Gautier V."/>
            <person name="Ament-Velasquez S.L."/>
            <person name="Kruys A."/>
            <person name="Hutchinson M.I."/>
            <person name="Powell A.J."/>
            <person name="Barry K."/>
            <person name="Miller A.N."/>
            <person name="Grigoriev I.V."/>
            <person name="Debuchy R."/>
            <person name="Gladieux P."/>
            <person name="Hiltunen Thoren M."/>
            <person name="Johannesson H."/>
        </authorList>
    </citation>
    <scope>NUCLEOTIDE SEQUENCE</scope>
    <source>
        <strain evidence="2">PSN324</strain>
    </source>
</reference>
<feature type="chain" id="PRO_5043687264" evidence="1">
    <location>
        <begin position="43"/>
        <end position="73"/>
    </location>
</feature>
<comment type="caution">
    <text evidence="2">The sequence shown here is derived from an EMBL/GenBank/DDBJ whole genome shotgun (WGS) entry which is preliminary data.</text>
</comment>
<gene>
    <name evidence="2" type="ORF">QBC42DRAFT_275443</name>
</gene>
<evidence type="ECO:0000313" key="2">
    <source>
        <dbReference type="EMBL" id="KAK4459016.1"/>
    </source>
</evidence>